<comment type="caution">
    <text evidence="2">The sequence shown here is derived from an EMBL/GenBank/DDBJ whole genome shotgun (WGS) entry which is preliminary data.</text>
</comment>
<organism evidence="2 3">
    <name type="scientific">Autumnicola edwardsiae</name>
    <dbReference type="NCBI Taxonomy" id="3075594"/>
    <lineage>
        <taxon>Bacteria</taxon>
        <taxon>Pseudomonadati</taxon>
        <taxon>Bacteroidota</taxon>
        <taxon>Flavobacteriia</taxon>
        <taxon>Flavobacteriales</taxon>
        <taxon>Flavobacteriaceae</taxon>
        <taxon>Autumnicola</taxon>
    </lineage>
</organism>
<evidence type="ECO:0000256" key="1">
    <source>
        <dbReference type="SAM" id="SignalP"/>
    </source>
</evidence>
<keyword evidence="3" id="KW-1185">Reference proteome</keyword>
<sequence>MKDMKTLQLFTILFLAVASVQAHALYIDTNPEGVRGKRHEVKVYYSEFTDGTVENVADWYSDVVNFHLYLVQPNGNRITINTTAHRDHYSASFVPEREGPYRLQISHMAEDPGDGTAYQFNAFAQVIVGESVQSFSLTETAPDLVLIEKAQEIKDSDKRIFRTFFKGVAKGGITATIFLPSGETREIVSNSEGILEVELPEKGIYFLEATTYHEEESGHTRKAAYKATWRCATWKIEKS</sequence>
<accession>A0ABU3CUS2</accession>
<evidence type="ECO:0000313" key="2">
    <source>
        <dbReference type="EMBL" id="MDT0650115.1"/>
    </source>
</evidence>
<dbReference type="Proteomes" id="UP001248819">
    <property type="component" value="Unassembled WGS sequence"/>
</dbReference>
<evidence type="ECO:0000313" key="3">
    <source>
        <dbReference type="Proteomes" id="UP001248819"/>
    </source>
</evidence>
<reference evidence="2 3" key="1">
    <citation type="submission" date="2023-09" db="EMBL/GenBank/DDBJ databases">
        <authorList>
            <person name="Rey-Velasco X."/>
        </authorList>
    </citation>
    <scope>NUCLEOTIDE SEQUENCE [LARGE SCALE GENOMIC DNA]</scope>
    <source>
        <strain evidence="2 3">F297</strain>
    </source>
</reference>
<feature type="signal peptide" evidence="1">
    <location>
        <begin position="1"/>
        <end position="24"/>
    </location>
</feature>
<evidence type="ECO:0008006" key="4">
    <source>
        <dbReference type="Google" id="ProtNLM"/>
    </source>
</evidence>
<dbReference type="EMBL" id="JAVRHP010000033">
    <property type="protein sequence ID" value="MDT0650115.1"/>
    <property type="molecule type" value="Genomic_DNA"/>
</dbReference>
<proteinExistence type="predicted"/>
<keyword evidence="1" id="KW-0732">Signal</keyword>
<gene>
    <name evidence="2" type="ORF">RM529_08170</name>
</gene>
<dbReference type="RefSeq" id="WP_311484317.1">
    <property type="nucleotide sequence ID" value="NZ_JAVRHP010000033.1"/>
</dbReference>
<feature type="chain" id="PRO_5047219198" description="DUF4198 domain-containing protein" evidence="1">
    <location>
        <begin position="25"/>
        <end position="239"/>
    </location>
</feature>
<name>A0ABU3CUS2_9FLAO</name>
<protein>
    <recommendedName>
        <fullName evidence="4">DUF4198 domain-containing protein</fullName>
    </recommendedName>
</protein>